<evidence type="ECO:0000313" key="4">
    <source>
        <dbReference type="EMBL" id="GGO69819.1"/>
    </source>
</evidence>
<reference evidence="4" key="1">
    <citation type="journal article" date="2014" name="Int. J. Syst. Evol. Microbiol.">
        <title>Complete genome sequence of Corynebacterium casei LMG S-19264T (=DSM 44701T), isolated from a smear-ripened cheese.</title>
        <authorList>
            <consortium name="US DOE Joint Genome Institute (JGI-PGF)"/>
            <person name="Walter F."/>
            <person name="Albersmeier A."/>
            <person name="Kalinowski J."/>
            <person name="Ruckert C."/>
        </authorList>
    </citation>
    <scope>NUCLEOTIDE SEQUENCE</scope>
    <source>
        <strain evidence="4">CGMCC 4.7368</strain>
    </source>
</reference>
<dbReference type="EMBL" id="BMNH01000008">
    <property type="protein sequence ID" value="GGO69819.1"/>
    <property type="molecule type" value="Genomic_DNA"/>
</dbReference>
<proteinExistence type="predicted"/>
<keyword evidence="2" id="KW-0732">Signal</keyword>
<sequence length="295" mass="31173">MRRLVLIVGCLAAAGCSVLPGAGAKQTPPATATGTPTPVAAPVTAQETATILANYVKRNNAANNVRSDKLLAGYEGGSSLAIDKAGYASSRRLGRGGYRPFGYVKPTHAVPSVKEGRWFLTTAYWNRGSETAKEPTYLLFARDGESWRQMYAPDVLEGQAVDELPEITMDASGTATEVAQSDAAGLMMSPAMFARSYAAHLVGKGATRSRSRFAADRLTTDAASSRVRMNQYAKLTERAPRRPAIPPTPCARPTAERSPSPPSNGPAAMTYARGPDATTSSRRTTDSCPASTTPT</sequence>
<dbReference type="InterPro" id="IPR058407">
    <property type="entry name" value="DUF8094"/>
</dbReference>
<accession>A0A917Z0Q5</accession>
<feature type="compositionally biased region" description="Polar residues" evidence="1">
    <location>
        <begin position="286"/>
        <end position="295"/>
    </location>
</feature>
<feature type="domain" description="DUF8094" evidence="3">
    <location>
        <begin position="43"/>
        <end position="232"/>
    </location>
</feature>
<feature type="chain" id="PRO_5036794115" description="DUF8094 domain-containing protein" evidence="2">
    <location>
        <begin position="25"/>
        <end position="295"/>
    </location>
</feature>
<reference evidence="4" key="2">
    <citation type="submission" date="2020-09" db="EMBL/GenBank/DDBJ databases">
        <authorList>
            <person name="Sun Q."/>
            <person name="Zhou Y."/>
        </authorList>
    </citation>
    <scope>NUCLEOTIDE SEQUENCE</scope>
    <source>
        <strain evidence="4">CGMCC 4.7368</strain>
    </source>
</reference>
<organism evidence="4 5">
    <name type="scientific">Nonomuraea cavernae</name>
    <dbReference type="NCBI Taxonomy" id="2045107"/>
    <lineage>
        <taxon>Bacteria</taxon>
        <taxon>Bacillati</taxon>
        <taxon>Actinomycetota</taxon>
        <taxon>Actinomycetes</taxon>
        <taxon>Streptosporangiales</taxon>
        <taxon>Streptosporangiaceae</taxon>
        <taxon>Nonomuraea</taxon>
    </lineage>
</organism>
<comment type="caution">
    <text evidence="4">The sequence shown here is derived from an EMBL/GenBank/DDBJ whole genome shotgun (WGS) entry which is preliminary data.</text>
</comment>
<evidence type="ECO:0000256" key="1">
    <source>
        <dbReference type="SAM" id="MobiDB-lite"/>
    </source>
</evidence>
<keyword evidence="5" id="KW-1185">Reference proteome</keyword>
<dbReference type="Proteomes" id="UP000646523">
    <property type="component" value="Unassembled WGS sequence"/>
</dbReference>
<evidence type="ECO:0000256" key="2">
    <source>
        <dbReference type="SAM" id="SignalP"/>
    </source>
</evidence>
<feature type="region of interest" description="Disordered" evidence="1">
    <location>
        <begin position="234"/>
        <end position="295"/>
    </location>
</feature>
<evidence type="ECO:0000313" key="5">
    <source>
        <dbReference type="Proteomes" id="UP000646523"/>
    </source>
</evidence>
<gene>
    <name evidence="4" type="ORF">GCM10012289_31820</name>
</gene>
<dbReference type="Pfam" id="PF26366">
    <property type="entry name" value="DUF8094"/>
    <property type="match status" value="1"/>
</dbReference>
<dbReference type="AlphaFoldDB" id="A0A917Z0Q5"/>
<feature type="signal peptide" evidence="2">
    <location>
        <begin position="1"/>
        <end position="24"/>
    </location>
</feature>
<name>A0A917Z0Q5_9ACTN</name>
<evidence type="ECO:0000259" key="3">
    <source>
        <dbReference type="Pfam" id="PF26366"/>
    </source>
</evidence>
<dbReference type="PROSITE" id="PS51257">
    <property type="entry name" value="PROKAR_LIPOPROTEIN"/>
    <property type="match status" value="1"/>
</dbReference>
<protein>
    <recommendedName>
        <fullName evidence="3">DUF8094 domain-containing protein</fullName>
    </recommendedName>
</protein>